<feature type="domain" description="AB hydrolase-1" evidence="1">
    <location>
        <begin position="54"/>
        <end position="286"/>
    </location>
</feature>
<dbReference type="InterPro" id="IPR050471">
    <property type="entry name" value="AB_hydrolase"/>
</dbReference>
<name>A0A0U0T1J1_MYCTX</name>
<dbReference type="EMBL" id="CP024614">
    <property type="protein sequence ID" value="AUS52378.1"/>
    <property type="molecule type" value="Genomic_DNA"/>
</dbReference>
<protein>
    <submittedName>
        <fullName evidence="2">Peroxidase</fullName>
    </submittedName>
</protein>
<dbReference type="GO" id="GO:0004601">
    <property type="term" value="F:peroxidase activity"/>
    <property type="evidence" value="ECO:0007669"/>
    <property type="project" value="UniProtKB-KW"/>
</dbReference>
<proteinExistence type="predicted"/>
<dbReference type="Proteomes" id="UP000236349">
    <property type="component" value="Chromosome"/>
</dbReference>
<gene>
    <name evidence="2" type="ORF">CAB90_03562</name>
</gene>
<keyword evidence="2" id="KW-0560">Oxidoreductase</keyword>
<dbReference type="Pfam" id="PF00561">
    <property type="entry name" value="Abhydrolase_1"/>
    <property type="match status" value="1"/>
</dbReference>
<dbReference type="PANTHER" id="PTHR43433">
    <property type="entry name" value="HYDROLASE, ALPHA/BETA FOLD FAMILY PROTEIN"/>
    <property type="match status" value="1"/>
</dbReference>
<evidence type="ECO:0000313" key="2">
    <source>
        <dbReference type="EMBL" id="AUS52378.1"/>
    </source>
</evidence>
<sequence>MSVISTPISIQGVGVPQRQAGDIGATYQDAPTKSINVGGTRFVYRRLGADAGVPVIFLHHLGAVLDNWDPRVVDGIAAKHPVVTFDNRGVGASEGQTPDTVTTMADDAIAFVRALGFDQVDLLGFSLGGFVAQVIAQQEPQLVRKIILAGTGPAGGVGIGKVTFGTIRESIKATLTFRDPKELRFFTRTDSGKSAARQFVKRLKERKDNRDKSITVRAFRSQLKAIHAWGTQKPSDLTSIGHPVLIANGDDDTMVPTSNSLDLADRLPDATLRIYPDAGHGGIFQHHAQFVDDALQFLES</sequence>
<keyword evidence="2" id="KW-0575">Peroxidase</keyword>
<reference evidence="2 3" key="1">
    <citation type="submission" date="2017-10" db="EMBL/GenBank/DDBJ databases">
        <title>Clinical isolate obtained from a human patient with meningeal tuberculosis in michoacan, Mexico.</title>
        <authorList>
            <person name="Guillen-Nepita A.L."/>
            <person name="Negrete-Paz A.M."/>
            <person name="Vazquez-Marrufo G."/>
            <person name="Cruz-Hernandez A."/>
            <person name="Fresia P."/>
            <person name="Naya H."/>
            <person name="Vazquez-Garciduenas M.S."/>
        </authorList>
    </citation>
    <scope>NUCLEOTIDE SEQUENCE [LARGE SCALE GENOMIC DNA]</scope>
    <source>
        <strain evidence="3">Beijing/MYC004</strain>
    </source>
</reference>
<dbReference type="AlphaFoldDB" id="A0A0U0T1J1"/>
<dbReference type="InterPro" id="IPR000073">
    <property type="entry name" value="AB_hydrolase_1"/>
</dbReference>
<evidence type="ECO:0000313" key="3">
    <source>
        <dbReference type="Proteomes" id="UP000236349"/>
    </source>
</evidence>
<dbReference type="PANTHER" id="PTHR43433:SF5">
    <property type="entry name" value="AB HYDROLASE-1 DOMAIN-CONTAINING PROTEIN"/>
    <property type="match status" value="1"/>
</dbReference>
<dbReference type="PhylomeDB" id="A0A0U0T1J1"/>
<dbReference type="Gene3D" id="3.40.50.1820">
    <property type="entry name" value="alpha/beta hydrolase"/>
    <property type="match status" value="1"/>
</dbReference>
<dbReference type="SUPFAM" id="SSF53474">
    <property type="entry name" value="alpha/beta-Hydrolases"/>
    <property type="match status" value="1"/>
</dbReference>
<accession>A0A0U0T1J1</accession>
<evidence type="ECO:0000259" key="1">
    <source>
        <dbReference type="Pfam" id="PF00561"/>
    </source>
</evidence>
<organism evidence="2 3">
    <name type="scientific">Mycobacterium tuberculosis</name>
    <dbReference type="NCBI Taxonomy" id="1773"/>
    <lineage>
        <taxon>Bacteria</taxon>
        <taxon>Bacillati</taxon>
        <taxon>Actinomycetota</taxon>
        <taxon>Actinomycetes</taxon>
        <taxon>Mycobacteriales</taxon>
        <taxon>Mycobacteriaceae</taxon>
        <taxon>Mycobacterium</taxon>
        <taxon>Mycobacterium tuberculosis complex</taxon>
    </lineage>
</organism>
<dbReference type="PRINTS" id="PR00111">
    <property type="entry name" value="ABHYDROLASE"/>
</dbReference>
<dbReference type="InterPro" id="IPR029058">
    <property type="entry name" value="AB_hydrolase_fold"/>
</dbReference>